<evidence type="ECO:0000313" key="6">
    <source>
        <dbReference type="EMBL" id="HGG99539.1"/>
    </source>
</evidence>
<dbReference type="Pfam" id="PF08240">
    <property type="entry name" value="ADH_N"/>
    <property type="match status" value="1"/>
</dbReference>
<evidence type="ECO:0000256" key="2">
    <source>
        <dbReference type="ARBA" id="ARBA00022833"/>
    </source>
</evidence>
<gene>
    <name evidence="6" type="ORF">ENV75_03695</name>
</gene>
<dbReference type="PANTHER" id="PTHR43401">
    <property type="entry name" value="L-THREONINE 3-DEHYDROGENASE"/>
    <property type="match status" value="1"/>
</dbReference>
<proteinExistence type="inferred from homology"/>
<evidence type="ECO:0000256" key="1">
    <source>
        <dbReference type="ARBA" id="ARBA00022723"/>
    </source>
</evidence>
<dbReference type="InterPro" id="IPR020843">
    <property type="entry name" value="ER"/>
</dbReference>
<dbReference type="AlphaFoldDB" id="A0A7C4EKG3"/>
<dbReference type="InterPro" id="IPR050129">
    <property type="entry name" value="Zn_alcohol_dh"/>
</dbReference>
<name>A0A7C4EKG3_9BACT</name>
<dbReference type="SUPFAM" id="SSF50129">
    <property type="entry name" value="GroES-like"/>
    <property type="match status" value="1"/>
</dbReference>
<accession>A0A7C4EKG3</accession>
<dbReference type="Pfam" id="PF00107">
    <property type="entry name" value="ADH_zinc_N"/>
    <property type="match status" value="1"/>
</dbReference>
<protein>
    <submittedName>
        <fullName evidence="6">Zinc-binding dehydrogenase</fullName>
    </submittedName>
</protein>
<evidence type="ECO:0000256" key="4">
    <source>
        <dbReference type="RuleBase" id="RU361277"/>
    </source>
</evidence>
<dbReference type="InterPro" id="IPR013154">
    <property type="entry name" value="ADH-like_N"/>
</dbReference>
<dbReference type="Gene3D" id="3.90.180.10">
    <property type="entry name" value="Medium-chain alcohol dehydrogenases, catalytic domain"/>
    <property type="match status" value="1"/>
</dbReference>
<dbReference type="InterPro" id="IPR002328">
    <property type="entry name" value="ADH_Zn_CS"/>
</dbReference>
<keyword evidence="1 4" id="KW-0479">Metal-binding</keyword>
<sequence length="335" mass="37244">MKTAYLIKPGKIEILEKPVPSPEEGEVLVRIVAALTCGTDLKAYLRGHSLIPMPGPFGHEFSGVIETTGKNVEKFKAGDEVMLVHTAPCGECEYCRKKLFNLCKVLTQDMMLGAFSEYIIVKKRVVKHNMFIKPPNISFEEAAFLEPLSCVVHGLKALNHKKDDRVLIIGTGPIGLLFLQVLRLKEARVAVMGRNTYKLSLARALGADEIYTTNENPLIFTNGLGFDFVIECTGHKEVWLNSVNYVRKGGTVLLFGGLKAKTEVCYDAGKLHYDEITLKGVFHYNPEDVKEAQELIKSGKLKLKELISGNFPLSEISQAFDKLSRGEGIKYLIKP</sequence>
<dbReference type="InterPro" id="IPR013149">
    <property type="entry name" value="ADH-like_C"/>
</dbReference>
<dbReference type="SUPFAM" id="SSF51735">
    <property type="entry name" value="NAD(P)-binding Rossmann-fold domains"/>
    <property type="match status" value="1"/>
</dbReference>
<keyword evidence="3" id="KW-0560">Oxidoreductase</keyword>
<comment type="caution">
    <text evidence="6">The sequence shown here is derived from an EMBL/GenBank/DDBJ whole genome shotgun (WGS) entry which is preliminary data.</text>
</comment>
<comment type="similarity">
    <text evidence="4">Belongs to the zinc-containing alcohol dehydrogenase family.</text>
</comment>
<dbReference type="PANTHER" id="PTHR43401:SF2">
    <property type="entry name" value="L-THREONINE 3-DEHYDROGENASE"/>
    <property type="match status" value="1"/>
</dbReference>
<dbReference type="GO" id="GO:0008270">
    <property type="term" value="F:zinc ion binding"/>
    <property type="evidence" value="ECO:0007669"/>
    <property type="project" value="InterPro"/>
</dbReference>
<dbReference type="PROSITE" id="PS00059">
    <property type="entry name" value="ADH_ZINC"/>
    <property type="match status" value="1"/>
</dbReference>
<evidence type="ECO:0000259" key="5">
    <source>
        <dbReference type="SMART" id="SM00829"/>
    </source>
</evidence>
<keyword evidence="2 4" id="KW-0862">Zinc</keyword>
<dbReference type="InterPro" id="IPR036291">
    <property type="entry name" value="NAD(P)-bd_dom_sf"/>
</dbReference>
<organism evidence="6">
    <name type="scientific">Thermodesulfovibrio aggregans</name>
    <dbReference type="NCBI Taxonomy" id="86166"/>
    <lineage>
        <taxon>Bacteria</taxon>
        <taxon>Pseudomonadati</taxon>
        <taxon>Nitrospirota</taxon>
        <taxon>Thermodesulfovibrionia</taxon>
        <taxon>Thermodesulfovibrionales</taxon>
        <taxon>Thermodesulfovibrionaceae</taxon>
        <taxon>Thermodesulfovibrio</taxon>
    </lineage>
</organism>
<dbReference type="InterPro" id="IPR011032">
    <property type="entry name" value="GroES-like_sf"/>
</dbReference>
<comment type="cofactor">
    <cofactor evidence="4">
        <name>Zn(2+)</name>
        <dbReference type="ChEBI" id="CHEBI:29105"/>
    </cofactor>
</comment>
<dbReference type="Gene3D" id="3.40.50.720">
    <property type="entry name" value="NAD(P)-binding Rossmann-like Domain"/>
    <property type="match status" value="1"/>
</dbReference>
<feature type="domain" description="Enoyl reductase (ER)" evidence="5">
    <location>
        <begin position="10"/>
        <end position="333"/>
    </location>
</feature>
<dbReference type="GO" id="GO:0016616">
    <property type="term" value="F:oxidoreductase activity, acting on the CH-OH group of donors, NAD or NADP as acceptor"/>
    <property type="evidence" value="ECO:0007669"/>
    <property type="project" value="UniProtKB-ARBA"/>
</dbReference>
<dbReference type="SMART" id="SM00829">
    <property type="entry name" value="PKS_ER"/>
    <property type="match status" value="1"/>
</dbReference>
<evidence type="ECO:0000256" key="3">
    <source>
        <dbReference type="ARBA" id="ARBA00023002"/>
    </source>
</evidence>
<dbReference type="EMBL" id="DTHO01000037">
    <property type="protein sequence ID" value="HGG99539.1"/>
    <property type="molecule type" value="Genomic_DNA"/>
</dbReference>
<reference evidence="6" key="1">
    <citation type="journal article" date="2020" name="mSystems">
        <title>Genome- and Community-Level Interaction Insights into Carbon Utilization and Element Cycling Functions of Hydrothermarchaeota in Hydrothermal Sediment.</title>
        <authorList>
            <person name="Zhou Z."/>
            <person name="Liu Y."/>
            <person name="Xu W."/>
            <person name="Pan J."/>
            <person name="Luo Z.H."/>
            <person name="Li M."/>
        </authorList>
    </citation>
    <scope>NUCLEOTIDE SEQUENCE [LARGE SCALE GENOMIC DNA]</scope>
    <source>
        <strain evidence="6">SpSt-788</strain>
    </source>
</reference>